<sequence length="144" mass="16601">MENFNRKLMNTTIDDISIIEIPRVHDERGLLAVIEKTTIPFKIERVYYLYDVPSDAFRGGHAHKELYQLIIPLSGSFDVLLKDGENSKTINLNKPHKGLLVVPGIWREIDNFSSGCVCLVLASSEYDELDYIRDFNDFLSFKEF</sequence>
<feature type="domain" description="Sugar 3,4-ketoisomerase QdtA cupin" evidence="1">
    <location>
        <begin position="15"/>
        <end position="142"/>
    </location>
</feature>
<dbReference type="InterPro" id="IPR011051">
    <property type="entry name" value="RmlC_Cupin_sf"/>
</dbReference>
<dbReference type="CDD" id="cd20292">
    <property type="entry name" value="cupin_QdtA-like"/>
    <property type="match status" value="1"/>
</dbReference>
<dbReference type="SUPFAM" id="SSF51182">
    <property type="entry name" value="RmlC-like cupins"/>
    <property type="match status" value="1"/>
</dbReference>
<dbReference type="Proteomes" id="UP000248054">
    <property type="component" value="Unassembled WGS sequence"/>
</dbReference>
<dbReference type="Pfam" id="PF05523">
    <property type="entry name" value="FdtA"/>
    <property type="match status" value="1"/>
</dbReference>
<dbReference type="Gene3D" id="2.60.120.10">
    <property type="entry name" value="Jelly Rolls"/>
    <property type="match status" value="1"/>
</dbReference>
<reference evidence="2 3" key="1">
    <citation type="submission" date="2018-06" db="EMBL/GenBank/DDBJ databases">
        <title>Genomic Encyclopedia of Type Strains, Phase III (KMG-III): the genomes of soil and plant-associated and newly described type strains.</title>
        <authorList>
            <person name="Whitman W."/>
        </authorList>
    </citation>
    <scope>NUCLEOTIDE SEQUENCE [LARGE SCALE GENOMIC DNA]</scope>
    <source>
        <strain evidence="2 3">CECT 7945</strain>
    </source>
</reference>
<comment type="caution">
    <text evidence="2">The sequence shown here is derived from an EMBL/GenBank/DDBJ whole genome shotgun (WGS) entry which is preliminary data.</text>
</comment>
<name>A0A2V4XQL1_9FLAO</name>
<protein>
    <submittedName>
        <fullName evidence="2">dTDP-4-dehydrorhamnose 3,5-epimerase-like enzyme</fullName>
    </submittedName>
</protein>
<accession>A0A2V4XQL1</accession>
<dbReference type="InterPro" id="IPR008894">
    <property type="entry name" value="QdtA_cupin_dom"/>
</dbReference>
<evidence type="ECO:0000313" key="2">
    <source>
        <dbReference type="EMBL" id="PYE80117.1"/>
    </source>
</evidence>
<dbReference type="InterPro" id="IPR014710">
    <property type="entry name" value="RmlC-like_jellyroll"/>
</dbReference>
<proteinExistence type="predicted"/>
<evidence type="ECO:0000259" key="1">
    <source>
        <dbReference type="Pfam" id="PF05523"/>
    </source>
</evidence>
<dbReference type="AlphaFoldDB" id="A0A2V4XQL1"/>
<keyword evidence="3" id="KW-1185">Reference proteome</keyword>
<dbReference type="EMBL" id="QJTD01000007">
    <property type="protein sequence ID" value="PYE80117.1"/>
    <property type="molecule type" value="Genomic_DNA"/>
</dbReference>
<gene>
    <name evidence="2" type="ORF">DFQ11_10787</name>
</gene>
<organism evidence="2 3">
    <name type="scientific">Winogradskyella epiphytica</name>
    <dbReference type="NCBI Taxonomy" id="262005"/>
    <lineage>
        <taxon>Bacteria</taxon>
        <taxon>Pseudomonadati</taxon>
        <taxon>Bacteroidota</taxon>
        <taxon>Flavobacteriia</taxon>
        <taxon>Flavobacteriales</taxon>
        <taxon>Flavobacteriaceae</taxon>
        <taxon>Winogradskyella</taxon>
    </lineage>
</organism>
<evidence type="ECO:0000313" key="3">
    <source>
        <dbReference type="Proteomes" id="UP000248054"/>
    </source>
</evidence>